<dbReference type="Proteomes" id="UP000215059">
    <property type="component" value="Unassembled WGS sequence"/>
</dbReference>
<keyword evidence="1" id="KW-1133">Transmembrane helix</keyword>
<reference evidence="2 3" key="1">
    <citation type="submission" date="2017-07" db="EMBL/GenBank/DDBJ databases">
        <title>Fictibacillus sp. nov. GDSW-R2A3 Genome sequencing and assembly.</title>
        <authorList>
            <person name="Mayilraj S."/>
        </authorList>
    </citation>
    <scope>NUCLEOTIDE SEQUENCE [LARGE SCALE GENOMIC DNA]</scope>
    <source>
        <strain evidence="2 3">GDSW-R2A3</strain>
    </source>
</reference>
<organism evidence="2 3">
    <name type="scientific">Fictibacillus aquaticus</name>
    <dbReference type="NCBI Taxonomy" id="2021314"/>
    <lineage>
        <taxon>Bacteria</taxon>
        <taxon>Bacillati</taxon>
        <taxon>Bacillota</taxon>
        <taxon>Bacilli</taxon>
        <taxon>Bacillales</taxon>
        <taxon>Fictibacillaceae</taxon>
        <taxon>Fictibacillus</taxon>
    </lineage>
</organism>
<keyword evidence="1" id="KW-0472">Membrane</keyword>
<protein>
    <submittedName>
        <fullName evidence="2">DUF378 domain-containing protein</fullName>
    </submittedName>
</protein>
<dbReference type="AlphaFoldDB" id="A0A235FC15"/>
<name>A0A235FC15_9BACL</name>
<gene>
    <name evidence="2" type="ORF">CGZ90_02220</name>
</gene>
<evidence type="ECO:0000313" key="2">
    <source>
        <dbReference type="EMBL" id="OYD58739.1"/>
    </source>
</evidence>
<keyword evidence="1" id="KW-0812">Transmembrane</keyword>
<dbReference type="RefSeq" id="WP_094250700.1">
    <property type="nucleotide sequence ID" value="NZ_JBHLXL010000001.1"/>
</dbReference>
<dbReference type="EMBL" id="NOII01000001">
    <property type="protein sequence ID" value="OYD58739.1"/>
    <property type="molecule type" value="Genomic_DNA"/>
</dbReference>
<evidence type="ECO:0000256" key="1">
    <source>
        <dbReference type="SAM" id="Phobius"/>
    </source>
</evidence>
<dbReference type="PANTHER" id="PTHR37304">
    <property type="entry name" value="MEMBRANE PROTEIN-RELATED"/>
    <property type="match status" value="1"/>
</dbReference>
<sequence length="62" mass="6746">MDWLKKLASLLVIIGALNWGLVGLFGFNLVTEIFGSASTLTKVVYTLVGVSGLWMAVDLFKK</sequence>
<feature type="transmembrane region" description="Helical" evidence="1">
    <location>
        <begin position="7"/>
        <end position="31"/>
    </location>
</feature>
<feature type="transmembrane region" description="Helical" evidence="1">
    <location>
        <begin position="43"/>
        <end position="60"/>
    </location>
</feature>
<keyword evidence="3" id="KW-1185">Reference proteome</keyword>
<dbReference type="OrthoDB" id="9812136at2"/>
<dbReference type="InterPro" id="IPR007211">
    <property type="entry name" value="DUF378"/>
</dbReference>
<dbReference type="PANTHER" id="PTHR37304:SF1">
    <property type="entry name" value="MEMBRANE PROTEIN"/>
    <property type="match status" value="1"/>
</dbReference>
<accession>A0A235FC15</accession>
<evidence type="ECO:0000313" key="3">
    <source>
        <dbReference type="Proteomes" id="UP000215059"/>
    </source>
</evidence>
<proteinExistence type="predicted"/>
<dbReference type="Pfam" id="PF04070">
    <property type="entry name" value="DUF378"/>
    <property type="match status" value="1"/>
</dbReference>
<comment type="caution">
    <text evidence="2">The sequence shown here is derived from an EMBL/GenBank/DDBJ whole genome shotgun (WGS) entry which is preliminary data.</text>
</comment>